<evidence type="ECO:0000256" key="2">
    <source>
        <dbReference type="ARBA" id="ARBA00022475"/>
    </source>
</evidence>
<proteinExistence type="inferred from homology"/>
<organism evidence="11 12">
    <name type="scientific">Candidatus Woykebacteria bacterium RBG_13_40_15</name>
    <dbReference type="NCBI Taxonomy" id="1802593"/>
    <lineage>
        <taxon>Bacteria</taxon>
        <taxon>Candidatus Woykeibacteriota</taxon>
    </lineage>
</organism>
<feature type="region of interest" description="Disordered" evidence="7">
    <location>
        <begin position="191"/>
        <end position="222"/>
    </location>
</feature>
<dbReference type="InterPro" id="IPR050250">
    <property type="entry name" value="Macrolide_Exporter_MacB"/>
</dbReference>
<dbReference type="Pfam" id="PF12704">
    <property type="entry name" value="MacB_PCD"/>
    <property type="match status" value="1"/>
</dbReference>
<keyword evidence="3 8" id="KW-0812">Transmembrane</keyword>
<evidence type="ECO:0000256" key="3">
    <source>
        <dbReference type="ARBA" id="ARBA00022692"/>
    </source>
</evidence>
<dbReference type="GO" id="GO:0022857">
    <property type="term" value="F:transmembrane transporter activity"/>
    <property type="evidence" value="ECO:0007669"/>
    <property type="project" value="TreeGrafter"/>
</dbReference>
<keyword evidence="5 8" id="KW-0472">Membrane</keyword>
<evidence type="ECO:0000256" key="4">
    <source>
        <dbReference type="ARBA" id="ARBA00022989"/>
    </source>
</evidence>
<evidence type="ECO:0000256" key="1">
    <source>
        <dbReference type="ARBA" id="ARBA00004651"/>
    </source>
</evidence>
<evidence type="ECO:0000256" key="7">
    <source>
        <dbReference type="SAM" id="MobiDB-lite"/>
    </source>
</evidence>
<comment type="subcellular location">
    <subcellularLocation>
        <location evidence="1">Cell membrane</location>
        <topology evidence="1">Multi-pass membrane protein</topology>
    </subcellularLocation>
</comment>
<gene>
    <name evidence="11" type="ORF">A2172_04880</name>
</gene>
<feature type="domain" description="MacB-like periplasmic core" evidence="10">
    <location>
        <begin position="205"/>
        <end position="357"/>
    </location>
</feature>
<protein>
    <submittedName>
        <fullName evidence="11">Uncharacterized protein</fullName>
    </submittedName>
</protein>
<dbReference type="Proteomes" id="UP000176631">
    <property type="component" value="Unassembled WGS sequence"/>
</dbReference>
<dbReference type="PANTHER" id="PTHR30572">
    <property type="entry name" value="MEMBRANE COMPONENT OF TRANSPORTER-RELATED"/>
    <property type="match status" value="1"/>
</dbReference>
<dbReference type="InterPro" id="IPR025857">
    <property type="entry name" value="MacB_PCD"/>
</dbReference>
<evidence type="ECO:0000313" key="12">
    <source>
        <dbReference type="Proteomes" id="UP000176631"/>
    </source>
</evidence>
<dbReference type="STRING" id="1802593.A2172_04880"/>
<name>A0A1G1W7D3_9BACT</name>
<reference evidence="11 12" key="1">
    <citation type="journal article" date="2016" name="Nat. Commun.">
        <title>Thousands of microbial genomes shed light on interconnected biogeochemical processes in an aquifer system.</title>
        <authorList>
            <person name="Anantharaman K."/>
            <person name="Brown C.T."/>
            <person name="Hug L.A."/>
            <person name="Sharon I."/>
            <person name="Castelle C.J."/>
            <person name="Probst A.J."/>
            <person name="Thomas B.C."/>
            <person name="Singh A."/>
            <person name="Wilkins M.J."/>
            <person name="Karaoz U."/>
            <person name="Brodie E.L."/>
            <person name="Williams K.H."/>
            <person name="Hubbard S.S."/>
            <person name="Banfield J.F."/>
        </authorList>
    </citation>
    <scope>NUCLEOTIDE SEQUENCE [LARGE SCALE GENOMIC DNA]</scope>
</reference>
<dbReference type="GO" id="GO:0005886">
    <property type="term" value="C:plasma membrane"/>
    <property type="evidence" value="ECO:0007669"/>
    <property type="project" value="UniProtKB-SubCell"/>
</dbReference>
<keyword evidence="4 8" id="KW-1133">Transmembrane helix</keyword>
<comment type="caution">
    <text evidence="11">The sequence shown here is derived from an EMBL/GenBank/DDBJ whole genome shotgun (WGS) entry which is preliminary data.</text>
</comment>
<feature type="transmembrane region" description="Helical" evidence="8">
    <location>
        <begin position="389"/>
        <end position="413"/>
    </location>
</feature>
<dbReference type="Pfam" id="PF02687">
    <property type="entry name" value="FtsX"/>
    <property type="match status" value="1"/>
</dbReference>
<feature type="transmembrane region" description="Helical" evidence="8">
    <location>
        <begin position="18"/>
        <end position="37"/>
    </location>
</feature>
<feature type="transmembrane region" description="Helical" evidence="8">
    <location>
        <begin position="442"/>
        <end position="466"/>
    </location>
</feature>
<evidence type="ECO:0000256" key="6">
    <source>
        <dbReference type="ARBA" id="ARBA00038076"/>
    </source>
</evidence>
<evidence type="ECO:0000313" key="11">
    <source>
        <dbReference type="EMBL" id="OGY23514.1"/>
    </source>
</evidence>
<evidence type="ECO:0000256" key="8">
    <source>
        <dbReference type="SAM" id="Phobius"/>
    </source>
</evidence>
<evidence type="ECO:0000256" key="5">
    <source>
        <dbReference type="ARBA" id="ARBA00023136"/>
    </source>
</evidence>
<dbReference type="AlphaFoldDB" id="A0A1G1W7D3"/>
<keyword evidence="2" id="KW-1003">Cell membrane</keyword>
<sequence>MFYLAYLKAELIRRIGKTLIIAAGLAIASAIIIAIISTSQGLSNSQKTVLNPLENVGTDILVSRSVENKKMSSLDATTSAELASENRVTTDLSKLGDAGDSFSLDTFMSGTMLTFASSETKKLTSDLVKEYASGLILTVTYQEGKIPEITAEFKTGGEKFEIPGVTPMTDAERAAVDAARQKAMDALKAKGIDPQSEEGRKAVRDAEQAATPERFKGAGSTFTAPTRTYRQTLETPQTDIKTESYTIAGVDTSKTDIGLILPSQITEGTYFKVAGQAVINISYAQKNNLKVGGKITINGKELPIVGIVDPKLYTNTADIYVPLADLQTIAGKADRINVILIKATDAKAVDATSEKIAGLFAGANVTNSKDTASKVTGSLMDATGLMNRFIGLVSVIIILAAFIIVSLITVFSVNKRTQEIGTLKAIGWKNSSIVRQIFLENLVIGVFGAILGIGLGIGAIVLLNYFNISFSANVASSNTLQGLSGMMRGFGGGPQAAASSSSTGTTANLKLNVGLDHLILLIGAAVAIVGSVVAGLIASFRASKMKPQEALRQL</sequence>
<accession>A0A1G1W7D3</accession>
<dbReference type="InterPro" id="IPR003838">
    <property type="entry name" value="ABC3_permease_C"/>
</dbReference>
<comment type="similarity">
    <text evidence="6">Belongs to the ABC-4 integral membrane protein family.</text>
</comment>
<evidence type="ECO:0000259" key="9">
    <source>
        <dbReference type="Pfam" id="PF02687"/>
    </source>
</evidence>
<evidence type="ECO:0000259" key="10">
    <source>
        <dbReference type="Pfam" id="PF12704"/>
    </source>
</evidence>
<dbReference type="EMBL" id="MHCP01000025">
    <property type="protein sequence ID" value="OGY23514.1"/>
    <property type="molecule type" value="Genomic_DNA"/>
</dbReference>
<feature type="domain" description="ABC3 transporter permease C-terminal" evidence="9">
    <location>
        <begin position="392"/>
        <end position="547"/>
    </location>
</feature>
<dbReference type="PANTHER" id="PTHR30572:SF4">
    <property type="entry name" value="ABC TRANSPORTER PERMEASE YTRF"/>
    <property type="match status" value="1"/>
</dbReference>
<feature type="transmembrane region" description="Helical" evidence="8">
    <location>
        <begin position="518"/>
        <end position="538"/>
    </location>
</feature>
<feature type="compositionally biased region" description="Basic and acidic residues" evidence="7">
    <location>
        <begin position="191"/>
        <end position="207"/>
    </location>
</feature>